<feature type="domain" description="LUD" evidence="1">
    <location>
        <begin position="51"/>
        <end position="213"/>
    </location>
</feature>
<dbReference type="Proteomes" id="UP000249432">
    <property type="component" value="Unassembled WGS sequence"/>
</dbReference>
<dbReference type="Pfam" id="PF02589">
    <property type="entry name" value="LUD_dom"/>
    <property type="match status" value="1"/>
</dbReference>
<sequence>MGFRSTSAKEEILGRIRNANKLAGVPSEPYPIPRDYRTNRTRSTDELVDLLEDRLVDYKADVHIVKEADLPSTVADLCREHGFSAIGVAEGIDESIYSSVSADVEKDDRSTDTHKLGRFDAIITESHVSSAQTGTIYLDGSATNGRRALTLVPDCHLCIVREESIVYGVPEAIDRLNPEMPITLVSGPSATSDIELSRVEGVHGPRTLIVLIVRK</sequence>
<protein>
    <submittedName>
        <fullName evidence="2">Lactate utilization protein B/C</fullName>
    </submittedName>
</protein>
<proteinExistence type="predicted"/>
<organism evidence="2 3">
    <name type="scientific">Corynebacterium kroppenstedtii</name>
    <dbReference type="NCBI Taxonomy" id="161879"/>
    <lineage>
        <taxon>Bacteria</taxon>
        <taxon>Bacillati</taxon>
        <taxon>Actinomycetota</taxon>
        <taxon>Actinomycetes</taxon>
        <taxon>Mycobacteriales</taxon>
        <taxon>Corynebacteriaceae</taxon>
        <taxon>Corynebacterium</taxon>
    </lineage>
</organism>
<name>A0A2W5SMX6_9CORY</name>
<dbReference type="AlphaFoldDB" id="A0A2W5SMX6"/>
<comment type="caution">
    <text evidence="2">The sequence shown here is derived from an EMBL/GenBank/DDBJ whole genome shotgun (WGS) entry which is preliminary data.</text>
</comment>
<dbReference type="PANTHER" id="PTHR43682">
    <property type="entry name" value="LACTATE UTILIZATION PROTEIN C"/>
    <property type="match status" value="1"/>
</dbReference>
<dbReference type="Gene3D" id="3.40.50.10420">
    <property type="entry name" value="NagB/RpiA/CoA transferase-like"/>
    <property type="match status" value="1"/>
</dbReference>
<evidence type="ECO:0000313" key="3">
    <source>
        <dbReference type="Proteomes" id="UP000249432"/>
    </source>
</evidence>
<reference evidence="2 3" key="1">
    <citation type="submission" date="2017-08" db="EMBL/GenBank/DDBJ databases">
        <title>Infants hospitalized years apart are colonized by the same room-sourced microbial strains.</title>
        <authorList>
            <person name="Brooks B."/>
            <person name="Olm M.R."/>
            <person name="Firek B.A."/>
            <person name="Baker R."/>
            <person name="Thomas B.C."/>
            <person name="Morowitz M.J."/>
            <person name="Banfield J.F."/>
        </authorList>
    </citation>
    <scope>NUCLEOTIDE SEQUENCE [LARGE SCALE GENOMIC DNA]</scope>
    <source>
        <strain evidence="2">S2_003_000_R1_3</strain>
    </source>
</reference>
<dbReference type="PANTHER" id="PTHR43682:SF1">
    <property type="entry name" value="LACTATE UTILIZATION PROTEIN C"/>
    <property type="match status" value="1"/>
</dbReference>
<gene>
    <name evidence="2" type="ORF">DI525_07000</name>
</gene>
<dbReference type="InterPro" id="IPR037171">
    <property type="entry name" value="NagB/RpiA_transferase-like"/>
</dbReference>
<evidence type="ECO:0000313" key="2">
    <source>
        <dbReference type="EMBL" id="PZR04499.1"/>
    </source>
</evidence>
<dbReference type="InterPro" id="IPR024185">
    <property type="entry name" value="FTHF_cligase-like_sf"/>
</dbReference>
<dbReference type="EMBL" id="QFRA01000016">
    <property type="protein sequence ID" value="PZR04499.1"/>
    <property type="molecule type" value="Genomic_DNA"/>
</dbReference>
<evidence type="ECO:0000259" key="1">
    <source>
        <dbReference type="Pfam" id="PF02589"/>
    </source>
</evidence>
<dbReference type="RefSeq" id="WP_303735032.1">
    <property type="nucleotide sequence ID" value="NZ_QFRA01000016.1"/>
</dbReference>
<accession>A0A2W5SMX6</accession>
<dbReference type="SUPFAM" id="SSF100950">
    <property type="entry name" value="NagB/RpiA/CoA transferase-like"/>
    <property type="match status" value="1"/>
</dbReference>
<dbReference type="InterPro" id="IPR003741">
    <property type="entry name" value="LUD_dom"/>
</dbReference>